<evidence type="ECO:0000256" key="3">
    <source>
        <dbReference type="ARBA" id="ARBA00022833"/>
    </source>
</evidence>
<dbReference type="SUPFAM" id="SSF57850">
    <property type="entry name" value="RING/U-box"/>
    <property type="match status" value="2"/>
</dbReference>
<dbReference type="STRING" id="2512241.A0A553I3P1"/>
<evidence type="ECO:0000259" key="7">
    <source>
        <dbReference type="PROSITE" id="PS51787"/>
    </source>
</evidence>
<dbReference type="InterPro" id="IPR015947">
    <property type="entry name" value="PUA-like_sf"/>
</dbReference>
<proteinExistence type="predicted"/>
<feature type="compositionally biased region" description="Polar residues" evidence="5">
    <location>
        <begin position="467"/>
        <end position="476"/>
    </location>
</feature>
<gene>
    <name evidence="8" type="ORF">FHL15_004271</name>
</gene>
<protein>
    <recommendedName>
        <fullName evidence="10">RING-type domain-containing protein</fullName>
    </recommendedName>
</protein>
<dbReference type="Pfam" id="PF13445">
    <property type="entry name" value="zf-RING_UBOX"/>
    <property type="match status" value="1"/>
</dbReference>
<evidence type="ECO:0000256" key="4">
    <source>
        <dbReference type="PROSITE-ProRule" id="PRU00175"/>
    </source>
</evidence>
<feature type="region of interest" description="Disordered" evidence="5">
    <location>
        <begin position="1"/>
        <end position="47"/>
    </location>
</feature>
<evidence type="ECO:0000256" key="5">
    <source>
        <dbReference type="SAM" id="MobiDB-lite"/>
    </source>
</evidence>
<dbReference type="PANTHER" id="PTHR23327">
    <property type="entry name" value="RING FINGER PROTEIN 127"/>
    <property type="match status" value="1"/>
</dbReference>
<dbReference type="AlphaFoldDB" id="A0A553I3P1"/>
<dbReference type="EMBL" id="VFLP01000019">
    <property type="protein sequence ID" value="TRX94810.1"/>
    <property type="molecule type" value="Genomic_DNA"/>
</dbReference>
<evidence type="ECO:0000313" key="8">
    <source>
        <dbReference type="EMBL" id="TRX94810.1"/>
    </source>
</evidence>
<evidence type="ECO:0000256" key="1">
    <source>
        <dbReference type="ARBA" id="ARBA00022723"/>
    </source>
</evidence>
<keyword evidence="1" id="KW-0479">Metal-binding</keyword>
<feature type="compositionally biased region" description="Polar residues" evidence="5">
    <location>
        <begin position="24"/>
        <end position="37"/>
    </location>
</feature>
<feature type="domain" description="RING-type" evidence="6">
    <location>
        <begin position="69"/>
        <end position="120"/>
    </location>
</feature>
<sequence length="588" mass="64749">MSSTQASALPSSPSSSTPPDEGLPSTSPSDETGNGTAPNPAGTEQPEESAGLLLDAVKDARQIIRLIQCQICSGILQDPITLPCGYSICKTCLPETRPRANISWPATASRLHGFDCPLPNCGKEHATDDCAFDVTLNKVVNVIKTTVSSYQSAEKLPEYSTHITVRDQWTVAGLPSLEEKKIESRVSDGGRILATYTLAELGKLEYTGEVSYSSVGAGEEEVKKLDDKVFLELKELVRTEMDCQVCYALFLDPMTTTCGHTYCRTCVHRILDHSNLCPICRRAISIQAQADRHAVPSNKRLVSMINGFWADLIALRSQAYRLEQQANHGGFDIPIFVCTLAFPDMPIFLHVFEPRYRLMIRRAMEGDRTFGMVLARSTPSPGEPEFMELGVLLRIIKIEYLFDGRSVLEAVGVSRFRTTRHGLLDGYVVANIEKVDDISLAEEEALEAHELSRAIDAADTVDPETPGPTSGSTGAESSPGAEPSSITIPVDSLDSISTRELVNLGVSFVRKMQEESVHWLTSQIIGAYGECPENPATFPWWFACVFPVTATEKYRLLATLSVRERLKITCRWIAEWEARRVSTRQAPP</sequence>
<dbReference type="InterPro" id="IPR013083">
    <property type="entry name" value="Znf_RING/FYVE/PHD"/>
</dbReference>
<keyword evidence="9" id="KW-1185">Reference proteome</keyword>
<dbReference type="GO" id="GO:0061630">
    <property type="term" value="F:ubiquitin protein ligase activity"/>
    <property type="evidence" value="ECO:0007669"/>
    <property type="project" value="TreeGrafter"/>
</dbReference>
<dbReference type="SMART" id="SM00464">
    <property type="entry name" value="LON"/>
    <property type="match status" value="1"/>
</dbReference>
<accession>A0A553I3P1</accession>
<name>A0A553I3P1_9PEZI</name>
<dbReference type="InterPro" id="IPR017907">
    <property type="entry name" value="Znf_RING_CS"/>
</dbReference>
<dbReference type="PROSITE" id="PS00518">
    <property type="entry name" value="ZF_RING_1"/>
    <property type="match status" value="1"/>
</dbReference>
<feature type="compositionally biased region" description="Low complexity" evidence="5">
    <location>
        <begin position="1"/>
        <end position="19"/>
    </location>
</feature>
<feature type="region of interest" description="Disordered" evidence="5">
    <location>
        <begin position="455"/>
        <end position="485"/>
    </location>
</feature>
<organism evidence="8 9">
    <name type="scientific">Xylaria flabelliformis</name>
    <dbReference type="NCBI Taxonomy" id="2512241"/>
    <lineage>
        <taxon>Eukaryota</taxon>
        <taxon>Fungi</taxon>
        <taxon>Dikarya</taxon>
        <taxon>Ascomycota</taxon>
        <taxon>Pezizomycotina</taxon>
        <taxon>Sordariomycetes</taxon>
        <taxon>Xylariomycetidae</taxon>
        <taxon>Xylariales</taxon>
        <taxon>Xylariaceae</taxon>
        <taxon>Xylaria</taxon>
    </lineage>
</organism>
<evidence type="ECO:0000256" key="2">
    <source>
        <dbReference type="ARBA" id="ARBA00022771"/>
    </source>
</evidence>
<dbReference type="SUPFAM" id="SSF88697">
    <property type="entry name" value="PUA domain-like"/>
    <property type="match status" value="1"/>
</dbReference>
<evidence type="ECO:0000313" key="9">
    <source>
        <dbReference type="Proteomes" id="UP000319160"/>
    </source>
</evidence>
<dbReference type="InterPro" id="IPR046336">
    <property type="entry name" value="Lon_prtase_N_sf"/>
</dbReference>
<dbReference type="InterPro" id="IPR001841">
    <property type="entry name" value="Znf_RING"/>
</dbReference>
<dbReference type="OrthoDB" id="264917at2759"/>
<reference evidence="9" key="1">
    <citation type="submission" date="2019-06" db="EMBL/GenBank/DDBJ databases">
        <title>Draft genome sequence of the griseofulvin-producing fungus Xylaria cubensis strain G536.</title>
        <authorList>
            <person name="Mead M.E."/>
            <person name="Raja H.A."/>
            <person name="Steenwyk J.L."/>
            <person name="Knowles S.L."/>
            <person name="Oberlies N.H."/>
            <person name="Rokas A."/>
        </authorList>
    </citation>
    <scope>NUCLEOTIDE SEQUENCE [LARGE SCALE GENOMIC DNA]</scope>
    <source>
        <strain evidence="9">G536</strain>
    </source>
</reference>
<dbReference type="InterPro" id="IPR027370">
    <property type="entry name" value="Znf-RING_euk"/>
</dbReference>
<keyword evidence="3" id="KW-0862">Zinc</keyword>
<dbReference type="Pfam" id="PF13923">
    <property type="entry name" value="zf-C3HC4_2"/>
    <property type="match status" value="1"/>
</dbReference>
<comment type="caution">
    <text evidence="8">The sequence shown here is derived from an EMBL/GenBank/DDBJ whole genome shotgun (WGS) entry which is preliminary data.</text>
</comment>
<dbReference type="PANTHER" id="PTHR23327:SF42">
    <property type="entry name" value="LON PEPTIDASE N-TERMINAL DOMAIN AND RING FINGER PROTEIN C14F5.10C"/>
    <property type="match status" value="1"/>
</dbReference>
<dbReference type="PROSITE" id="PS51787">
    <property type="entry name" value="LON_N"/>
    <property type="match status" value="1"/>
</dbReference>
<dbReference type="Gene3D" id="3.30.40.10">
    <property type="entry name" value="Zinc/RING finger domain, C3HC4 (zinc finger)"/>
    <property type="match status" value="2"/>
</dbReference>
<dbReference type="Proteomes" id="UP000319160">
    <property type="component" value="Unassembled WGS sequence"/>
</dbReference>
<evidence type="ECO:0000259" key="6">
    <source>
        <dbReference type="PROSITE" id="PS50089"/>
    </source>
</evidence>
<dbReference type="Gene3D" id="1.20.58.1480">
    <property type="match status" value="1"/>
</dbReference>
<feature type="domain" description="RING-type" evidence="6">
    <location>
        <begin position="243"/>
        <end position="281"/>
    </location>
</feature>
<dbReference type="Pfam" id="PF02190">
    <property type="entry name" value="LON_substr_bdg"/>
    <property type="match status" value="1"/>
</dbReference>
<keyword evidence="2 4" id="KW-0863">Zinc-finger</keyword>
<dbReference type="GO" id="GO:0008270">
    <property type="term" value="F:zinc ion binding"/>
    <property type="evidence" value="ECO:0007669"/>
    <property type="project" value="UniProtKB-KW"/>
</dbReference>
<dbReference type="PROSITE" id="PS50089">
    <property type="entry name" value="ZF_RING_2"/>
    <property type="match status" value="2"/>
</dbReference>
<dbReference type="Gene3D" id="2.30.130.40">
    <property type="entry name" value="LON domain-like"/>
    <property type="match status" value="1"/>
</dbReference>
<feature type="domain" description="Lon N-terminal" evidence="7">
    <location>
        <begin position="330"/>
        <end position="577"/>
    </location>
</feature>
<dbReference type="InterPro" id="IPR003111">
    <property type="entry name" value="Lon_prtase_N"/>
</dbReference>
<evidence type="ECO:0008006" key="10">
    <source>
        <dbReference type="Google" id="ProtNLM"/>
    </source>
</evidence>
<dbReference type="SMART" id="SM00184">
    <property type="entry name" value="RING"/>
    <property type="match status" value="2"/>
</dbReference>